<evidence type="ECO:0000313" key="2">
    <source>
        <dbReference type="Proteomes" id="UP000006882"/>
    </source>
</evidence>
<accession>M5WPN8</accession>
<evidence type="ECO:0000313" key="1">
    <source>
        <dbReference type="EMBL" id="ONI07869.1"/>
    </source>
</evidence>
<dbReference type="AlphaFoldDB" id="M5WPN8"/>
<name>M5WPN8_PRUPE</name>
<evidence type="ECO:0008006" key="3">
    <source>
        <dbReference type="Google" id="ProtNLM"/>
    </source>
</evidence>
<dbReference type="Proteomes" id="UP000006882">
    <property type="component" value="Chromosome G5"/>
</dbReference>
<organism evidence="1 2">
    <name type="scientific">Prunus persica</name>
    <name type="common">Peach</name>
    <name type="synonym">Amygdalus persica</name>
    <dbReference type="NCBI Taxonomy" id="3760"/>
    <lineage>
        <taxon>Eukaryota</taxon>
        <taxon>Viridiplantae</taxon>
        <taxon>Streptophyta</taxon>
        <taxon>Embryophyta</taxon>
        <taxon>Tracheophyta</taxon>
        <taxon>Spermatophyta</taxon>
        <taxon>Magnoliopsida</taxon>
        <taxon>eudicotyledons</taxon>
        <taxon>Gunneridae</taxon>
        <taxon>Pentapetalae</taxon>
        <taxon>rosids</taxon>
        <taxon>fabids</taxon>
        <taxon>Rosales</taxon>
        <taxon>Rosaceae</taxon>
        <taxon>Amygdaloideae</taxon>
        <taxon>Amygdaleae</taxon>
        <taxon>Prunus</taxon>
    </lineage>
</organism>
<keyword evidence="2" id="KW-1185">Reference proteome</keyword>
<dbReference type="HOGENOM" id="CLU_1910262_0_0_1"/>
<proteinExistence type="predicted"/>
<sequence length="133" mass="15049">MIWKSILWGRVVIEDGLIWRVGNGASIRIFQDRWIPKPFTFKPLLARGLDWNTTVSDLLTASGSWDLPLLEQHFSLEDQDIISSIALGSVSQQGDSKYWFFSKNGKYTVNTGYRVAVFGCEFGSLQSPTKLKC</sequence>
<reference evidence="1 2" key="1">
    <citation type="journal article" date="2013" name="Nat. Genet.">
        <title>The high-quality draft genome of peach (Prunus persica) identifies unique patterns of genetic diversity, domestication and genome evolution.</title>
        <authorList>
            <consortium name="International Peach Genome Initiative"/>
            <person name="Verde I."/>
            <person name="Abbott A.G."/>
            <person name="Scalabrin S."/>
            <person name="Jung S."/>
            <person name="Shu S."/>
            <person name="Marroni F."/>
            <person name="Zhebentyayeva T."/>
            <person name="Dettori M.T."/>
            <person name="Grimwood J."/>
            <person name="Cattonaro F."/>
            <person name="Zuccolo A."/>
            <person name="Rossini L."/>
            <person name="Jenkins J."/>
            <person name="Vendramin E."/>
            <person name="Meisel L.A."/>
            <person name="Decroocq V."/>
            <person name="Sosinski B."/>
            <person name="Prochnik S."/>
            <person name="Mitros T."/>
            <person name="Policriti A."/>
            <person name="Cipriani G."/>
            <person name="Dondini L."/>
            <person name="Ficklin S."/>
            <person name="Goodstein D.M."/>
            <person name="Xuan P."/>
            <person name="Del Fabbro C."/>
            <person name="Aramini V."/>
            <person name="Copetti D."/>
            <person name="Gonzalez S."/>
            <person name="Horner D.S."/>
            <person name="Falchi R."/>
            <person name="Lucas S."/>
            <person name="Mica E."/>
            <person name="Maldonado J."/>
            <person name="Lazzari B."/>
            <person name="Bielenberg D."/>
            <person name="Pirona R."/>
            <person name="Miculan M."/>
            <person name="Barakat A."/>
            <person name="Testolin R."/>
            <person name="Stella A."/>
            <person name="Tartarini S."/>
            <person name="Tonutti P."/>
            <person name="Arus P."/>
            <person name="Orellana A."/>
            <person name="Wells C."/>
            <person name="Main D."/>
            <person name="Vizzotto G."/>
            <person name="Silva H."/>
            <person name="Salamini F."/>
            <person name="Schmutz J."/>
            <person name="Morgante M."/>
            <person name="Rokhsar D.S."/>
        </authorList>
    </citation>
    <scope>NUCLEOTIDE SEQUENCE [LARGE SCALE GENOMIC DNA]</scope>
    <source>
        <strain evidence="2">cv. Nemared</strain>
    </source>
</reference>
<protein>
    <recommendedName>
        <fullName evidence="3">Reverse transcriptase zinc-binding domain-containing protein</fullName>
    </recommendedName>
</protein>
<dbReference type="EMBL" id="CM007655">
    <property type="protein sequence ID" value="ONI07869.1"/>
    <property type="molecule type" value="Genomic_DNA"/>
</dbReference>
<dbReference type="OMA" id="PWIPSHE"/>
<dbReference type="Gramene" id="ONI07869">
    <property type="protein sequence ID" value="ONI07869"/>
    <property type="gene ID" value="PRUPE_5G143900"/>
</dbReference>
<gene>
    <name evidence="1" type="ORF">PRUPE_5G143900</name>
</gene>
<dbReference type="eggNOG" id="KOG1075">
    <property type="taxonomic scope" value="Eukaryota"/>
</dbReference>